<evidence type="ECO:0000313" key="2">
    <source>
        <dbReference type="EMBL" id="UUI64399.1"/>
    </source>
</evidence>
<dbReference type="RefSeq" id="WP_227565212.1">
    <property type="nucleotide sequence ID" value="NZ_CP101989.1"/>
</dbReference>
<gene>
    <name evidence="2" type="ORF">NP075_14915</name>
</gene>
<dbReference type="InterPro" id="IPR009200">
    <property type="entry name" value="DUF1269_membrane"/>
</dbReference>
<organism evidence="2 3">
    <name type="scientific">Cellulomonas wangsupingiae</name>
    <dbReference type="NCBI Taxonomy" id="2968085"/>
    <lineage>
        <taxon>Bacteria</taxon>
        <taxon>Bacillati</taxon>
        <taxon>Actinomycetota</taxon>
        <taxon>Actinomycetes</taxon>
        <taxon>Micrococcales</taxon>
        <taxon>Cellulomonadaceae</taxon>
        <taxon>Cellulomonas</taxon>
    </lineage>
</organism>
<reference evidence="2 3" key="1">
    <citation type="submission" date="2022-07" db="EMBL/GenBank/DDBJ databases">
        <title>Novel species in genus cellulomonas.</title>
        <authorList>
            <person name="Ye L."/>
        </authorList>
    </citation>
    <scope>NUCLEOTIDE SEQUENCE [LARGE SCALE GENOMIC DNA]</scope>
    <source>
        <strain evidence="3">zg-Y908</strain>
    </source>
</reference>
<keyword evidence="1" id="KW-0812">Transmembrane</keyword>
<dbReference type="Pfam" id="PF06897">
    <property type="entry name" value="DUF1269"/>
    <property type="match status" value="1"/>
</dbReference>
<evidence type="ECO:0000313" key="3">
    <source>
        <dbReference type="Proteomes" id="UP001317322"/>
    </source>
</evidence>
<name>A0ABY5K1U5_9CELL</name>
<dbReference type="InterPro" id="IPR000540">
    <property type="entry name" value="Flag_MotA_CS"/>
</dbReference>
<keyword evidence="3" id="KW-1185">Reference proteome</keyword>
<keyword evidence="1" id="KW-1133">Transmembrane helix</keyword>
<dbReference type="EMBL" id="CP101989">
    <property type="protein sequence ID" value="UUI64399.1"/>
    <property type="molecule type" value="Genomic_DNA"/>
</dbReference>
<proteinExistence type="predicted"/>
<dbReference type="PROSITE" id="PS01307">
    <property type="entry name" value="MOTA"/>
    <property type="match status" value="1"/>
</dbReference>
<dbReference type="Proteomes" id="UP001317322">
    <property type="component" value="Chromosome"/>
</dbReference>
<keyword evidence="1" id="KW-0472">Membrane</keyword>
<feature type="transmembrane region" description="Helical" evidence="1">
    <location>
        <begin position="56"/>
        <end position="76"/>
    </location>
</feature>
<evidence type="ECO:0000256" key="1">
    <source>
        <dbReference type="SAM" id="Phobius"/>
    </source>
</evidence>
<accession>A0ABY5K1U5</accession>
<protein>
    <submittedName>
        <fullName evidence="2">DUF1269 domain-containing protein</fullName>
    </submittedName>
</protein>
<sequence length="165" mass="17339">MATLSAWKFDTPEGAARAEQVLIGLQKQELIQIHDAATVSWEPSAKKPKTRQAHNLAAAGALGGTFWGMLFGLLFFVPLLGAAIGAAAGALGGALTDVGIDDDFIASVRSKVTPGTSALFLLSSDAVPDKVVAALKEQDIRGELIHTNLSAQEEQKLREAFAENV</sequence>